<organism evidence="2 3">
    <name type="scientific">Consotaella salsifontis</name>
    <dbReference type="NCBI Taxonomy" id="1365950"/>
    <lineage>
        <taxon>Bacteria</taxon>
        <taxon>Pseudomonadati</taxon>
        <taxon>Pseudomonadota</taxon>
        <taxon>Alphaproteobacteria</taxon>
        <taxon>Hyphomicrobiales</taxon>
        <taxon>Aurantimonadaceae</taxon>
        <taxon>Consotaella</taxon>
    </lineage>
</organism>
<evidence type="ECO:0000259" key="1">
    <source>
        <dbReference type="PROSITE" id="PS51186"/>
    </source>
</evidence>
<dbReference type="STRING" id="1365950.SAMN05428963_10358"/>
<dbReference type="Proteomes" id="UP000190135">
    <property type="component" value="Unassembled WGS sequence"/>
</dbReference>
<sequence length="226" mass="24977">MTKDLARFSPRALPGAETMSGRSVDIVPIVDESRFGELCETFAGIDEAQWRYLGYGPFGDADELLAALRKTAFSSGLLLHAIVPKDSGKASGWIAFMRADPANGVIEIGHVSLGPALKRSRAATEGFFLMMRRAFDELGYRRLEWKCDSGNQPSRQAAARLGFTYEGTFRQHMVVKGRNRDTAWFSIIDGEWPALKAAFEAWLADDNFDGSGQQKRRLSGLMTMSA</sequence>
<name>A0A1T4NJF8_9HYPH</name>
<evidence type="ECO:0000313" key="2">
    <source>
        <dbReference type="EMBL" id="SJZ79451.1"/>
    </source>
</evidence>
<dbReference type="GO" id="GO:1990189">
    <property type="term" value="F:protein N-terminal-serine acetyltransferase activity"/>
    <property type="evidence" value="ECO:0007669"/>
    <property type="project" value="TreeGrafter"/>
</dbReference>
<dbReference type="GO" id="GO:0008999">
    <property type="term" value="F:protein-N-terminal-alanine acetyltransferase activity"/>
    <property type="evidence" value="ECO:0007669"/>
    <property type="project" value="TreeGrafter"/>
</dbReference>
<evidence type="ECO:0000313" key="3">
    <source>
        <dbReference type="Proteomes" id="UP000190135"/>
    </source>
</evidence>
<dbReference type="PANTHER" id="PTHR43441:SF2">
    <property type="entry name" value="FAMILY ACETYLTRANSFERASE, PUTATIVE (AFU_ORTHOLOGUE AFUA_7G00850)-RELATED"/>
    <property type="match status" value="1"/>
</dbReference>
<dbReference type="InterPro" id="IPR051908">
    <property type="entry name" value="Ribosomal_N-acetyltransferase"/>
</dbReference>
<accession>A0A1T4NJF8</accession>
<dbReference type="EMBL" id="FUXL01000003">
    <property type="protein sequence ID" value="SJZ79451.1"/>
    <property type="molecule type" value="Genomic_DNA"/>
</dbReference>
<dbReference type="SUPFAM" id="SSF55729">
    <property type="entry name" value="Acyl-CoA N-acyltransferases (Nat)"/>
    <property type="match status" value="1"/>
</dbReference>
<dbReference type="OrthoDB" id="5295305at2"/>
<dbReference type="PANTHER" id="PTHR43441">
    <property type="entry name" value="RIBOSOMAL-PROTEIN-SERINE ACETYLTRANSFERASE"/>
    <property type="match status" value="1"/>
</dbReference>
<dbReference type="InterPro" id="IPR016181">
    <property type="entry name" value="Acyl_CoA_acyltransferase"/>
</dbReference>
<dbReference type="Gene3D" id="3.40.630.30">
    <property type="match status" value="1"/>
</dbReference>
<dbReference type="AlphaFoldDB" id="A0A1T4NJF8"/>
<keyword evidence="2" id="KW-0808">Transferase</keyword>
<dbReference type="FunFam" id="3.40.630.30:FF:000047">
    <property type="entry name" value="Acetyltransferase, GNAT family"/>
    <property type="match status" value="1"/>
</dbReference>
<dbReference type="Pfam" id="PF13302">
    <property type="entry name" value="Acetyltransf_3"/>
    <property type="match status" value="1"/>
</dbReference>
<keyword evidence="3" id="KW-1185">Reference proteome</keyword>
<protein>
    <submittedName>
        <fullName evidence="2">Protein N-acetyltransferase, RimJ/RimL family</fullName>
    </submittedName>
</protein>
<proteinExistence type="predicted"/>
<dbReference type="InterPro" id="IPR000182">
    <property type="entry name" value="GNAT_dom"/>
</dbReference>
<dbReference type="RefSeq" id="WP_078707181.1">
    <property type="nucleotide sequence ID" value="NZ_FUXL01000003.1"/>
</dbReference>
<gene>
    <name evidence="2" type="ORF">SAMN05428963_10358</name>
</gene>
<feature type="domain" description="N-acetyltransferase" evidence="1">
    <location>
        <begin position="37"/>
        <end position="181"/>
    </location>
</feature>
<dbReference type="PROSITE" id="PS51186">
    <property type="entry name" value="GNAT"/>
    <property type="match status" value="1"/>
</dbReference>
<reference evidence="2 3" key="1">
    <citation type="submission" date="2017-02" db="EMBL/GenBank/DDBJ databases">
        <authorList>
            <person name="Peterson S.W."/>
        </authorList>
    </citation>
    <scope>NUCLEOTIDE SEQUENCE [LARGE SCALE GENOMIC DNA]</scope>
    <source>
        <strain evidence="2 3">USBA 369</strain>
    </source>
</reference>